<evidence type="ECO:0000313" key="2">
    <source>
        <dbReference type="Proteomes" id="UP000291591"/>
    </source>
</evidence>
<dbReference type="Proteomes" id="UP000291591">
    <property type="component" value="Unassembled WGS sequence"/>
</dbReference>
<name>A0A4Q7V1U2_PSEST</name>
<protein>
    <submittedName>
        <fullName evidence="1">Uncharacterized protein</fullName>
    </submittedName>
</protein>
<reference evidence="1 2" key="1">
    <citation type="submission" date="2019-02" db="EMBL/GenBank/DDBJ databases">
        <title>Sequencing the genomes of 1000 actinobacteria strains.</title>
        <authorList>
            <person name="Klenk H.-P."/>
        </authorList>
    </citation>
    <scope>NUCLEOTIDE SEQUENCE [LARGE SCALE GENOMIC DNA]</scope>
    <source>
        <strain evidence="1 2">DSM 45779</strain>
    </source>
</reference>
<proteinExistence type="predicted"/>
<sequence>MTETANSKAMWDLYLMARDSDDWFSSGTDAAHQEWLDSMGHVDADVDVDVQ</sequence>
<comment type="caution">
    <text evidence="1">The sequence shown here is derived from an EMBL/GenBank/DDBJ whole genome shotgun (WGS) entry which is preliminary data.</text>
</comment>
<dbReference type="EMBL" id="SHKL01000001">
    <property type="protein sequence ID" value="RZT87408.1"/>
    <property type="molecule type" value="Genomic_DNA"/>
</dbReference>
<gene>
    <name evidence="1" type="ORF">EV383_4331</name>
</gene>
<dbReference type="RefSeq" id="WP_165438439.1">
    <property type="nucleotide sequence ID" value="NZ_SHKL01000001.1"/>
</dbReference>
<dbReference type="AlphaFoldDB" id="A0A4Q7V1U2"/>
<accession>A0A4Q7V1U2</accession>
<keyword evidence="2" id="KW-1185">Reference proteome</keyword>
<organism evidence="1 2">
    <name type="scientific">Pseudonocardia sediminis</name>
    <dbReference type="NCBI Taxonomy" id="1397368"/>
    <lineage>
        <taxon>Bacteria</taxon>
        <taxon>Bacillati</taxon>
        <taxon>Actinomycetota</taxon>
        <taxon>Actinomycetes</taxon>
        <taxon>Pseudonocardiales</taxon>
        <taxon>Pseudonocardiaceae</taxon>
        <taxon>Pseudonocardia</taxon>
    </lineage>
</organism>
<evidence type="ECO:0000313" key="1">
    <source>
        <dbReference type="EMBL" id="RZT87408.1"/>
    </source>
</evidence>